<dbReference type="Proteomes" id="UP000076842">
    <property type="component" value="Unassembled WGS sequence"/>
</dbReference>
<protein>
    <submittedName>
        <fullName evidence="3">Uncharacterized protein</fullName>
    </submittedName>
</protein>
<dbReference type="InParanoid" id="A0A165JJC5"/>
<keyword evidence="4" id="KW-1185">Reference proteome</keyword>
<feature type="transmembrane region" description="Helical" evidence="2">
    <location>
        <begin position="15"/>
        <end position="35"/>
    </location>
</feature>
<feature type="region of interest" description="Disordered" evidence="1">
    <location>
        <begin position="45"/>
        <end position="103"/>
    </location>
</feature>
<keyword evidence="2" id="KW-1133">Transmembrane helix</keyword>
<organism evidence="3 4">
    <name type="scientific">Calocera cornea HHB12733</name>
    <dbReference type="NCBI Taxonomy" id="1353952"/>
    <lineage>
        <taxon>Eukaryota</taxon>
        <taxon>Fungi</taxon>
        <taxon>Dikarya</taxon>
        <taxon>Basidiomycota</taxon>
        <taxon>Agaricomycotina</taxon>
        <taxon>Dacrymycetes</taxon>
        <taxon>Dacrymycetales</taxon>
        <taxon>Dacrymycetaceae</taxon>
        <taxon>Calocera</taxon>
    </lineage>
</organism>
<accession>A0A165JJC5</accession>
<dbReference type="AlphaFoldDB" id="A0A165JJC5"/>
<evidence type="ECO:0000313" key="4">
    <source>
        <dbReference type="Proteomes" id="UP000076842"/>
    </source>
</evidence>
<evidence type="ECO:0000256" key="1">
    <source>
        <dbReference type="SAM" id="MobiDB-lite"/>
    </source>
</evidence>
<gene>
    <name evidence="3" type="ORF">CALCODRAFT_329509</name>
</gene>
<evidence type="ECO:0000256" key="2">
    <source>
        <dbReference type="SAM" id="Phobius"/>
    </source>
</evidence>
<evidence type="ECO:0000313" key="3">
    <source>
        <dbReference type="EMBL" id="KZT61916.1"/>
    </source>
</evidence>
<name>A0A165JJC5_9BASI</name>
<dbReference type="EMBL" id="KV423920">
    <property type="protein sequence ID" value="KZT61916.1"/>
    <property type="molecule type" value="Genomic_DNA"/>
</dbReference>
<keyword evidence="2" id="KW-0812">Transmembrane</keyword>
<reference evidence="3 4" key="1">
    <citation type="journal article" date="2016" name="Mol. Biol. Evol.">
        <title>Comparative Genomics of Early-Diverging Mushroom-Forming Fungi Provides Insights into the Origins of Lignocellulose Decay Capabilities.</title>
        <authorList>
            <person name="Nagy L.G."/>
            <person name="Riley R."/>
            <person name="Tritt A."/>
            <person name="Adam C."/>
            <person name="Daum C."/>
            <person name="Floudas D."/>
            <person name="Sun H."/>
            <person name="Yadav J.S."/>
            <person name="Pangilinan J."/>
            <person name="Larsson K.H."/>
            <person name="Matsuura K."/>
            <person name="Barry K."/>
            <person name="Labutti K."/>
            <person name="Kuo R."/>
            <person name="Ohm R.A."/>
            <person name="Bhattacharya S.S."/>
            <person name="Shirouzu T."/>
            <person name="Yoshinaga Y."/>
            <person name="Martin F.M."/>
            <person name="Grigoriev I.V."/>
            <person name="Hibbett D.S."/>
        </authorList>
    </citation>
    <scope>NUCLEOTIDE SEQUENCE [LARGE SCALE GENOMIC DNA]</scope>
    <source>
        <strain evidence="3 4">HHB12733</strain>
    </source>
</reference>
<proteinExistence type="predicted"/>
<keyword evidence="2" id="KW-0472">Membrane</keyword>
<sequence>MAARQGIVGVGVWQIRLQVALGSASNLLGVLYIIVTMSKLTVLHRENTEETPSPWGVRTEDRGVGGSVGARRRPHCHSRPGLSQSEPRLPFALSPECMDRQAK</sequence>